<name>A0A5J4P553_9TREM</name>
<dbReference type="GO" id="GO:0006974">
    <property type="term" value="P:DNA damage response"/>
    <property type="evidence" value="ECO:0007669"/>
    <property type="project" value="TreeGrafter"/>
</dbReference>
<reference evidence="6 7" key="1">
    <citation type="journal article" date="2019" name="Gigascience">
        <title>Whole-genome sequence of the oriental lung fluke Paragonimus westermani.</title>
        <authorList>
            <person name="Oey H."/>
            <person name="Zakrzewski M."/>
            <person name="Narain K."/>
            <person name="Devi K.R."/>
            <person name="Agatsuma T."/>
            <person name="Nawaratna S."/>
            <person name="Gobert G.N."/>
            <person name="Jones M.K."/>
            <person name="Ragan M.A."/>
            <person name="McManus D.P."/>
            <person name="Krause L."/>
        </authorList>
    </citation>
    <scope>NUCLEOTIDE SEQUENCE [LARGE SCALE GENOMIC DNA]</scope>
    <source>
        <strain evidence="6 7">IND2009</strain>
    </source>
</reference>
<gene>
    <name evidence="6" type="ORF">DEA37_0014577</name>
</gene>
<dbReference type="InterPro" id="IPR019572">
    <property type="entry name" value="UBA_E1_SCCH"/>
</dbReference>
<proteinExistence type="inferred from homology"/>
<dbReference type="GO" id="GO:0005737">
    <property type="term" value="C:cytoplasm"/>
    <property type="evidence" value="ECO:0007669"/>
    <property type="project" value="TreeGrafter"/>
</dbReference>
<dbReference type="InterPro" id="IPR042063">
    <property type="entry name" value="Ubi_acti_E1_SCCH"/>
</dbReference>
<evidence type="ECO:0000313" key="7">
    <source>
        <dbReference type="Proteomes" id="UP000324629"/>
    </source>
</evidence>
<dbReference type="InterPro" id="IPR045886">
    <property type="entry name" value="ThiF/MoeB/HesA"/>
</dbReference>
<dbReference type="InterPro" id="IPR035985">
    <property type="entry name" value="Ubiquitin-activating_enz"/>
</dbReference>
<dbReference type="InterPro" id="IPR000594">
    <property type="entry name" value="ThiF_NAD_FAD-bd"/>
</dbReference>
<dbReference type="EMBL" id="QNGE01000003">
    <property type="protein sequence ID" value="KAA3682512.1"/>
    <property type="molecule type" value="Genomic_DNA"/>
</dbReference>
<dbReference type="UniPathway" id="UPA00143"/>
<sequence length="779" mass="87262">VDIWFLFHVSRAEASLPHLTDLNPYVRVVLDANDLTTIRSPLTDATNQALLRSLWNFGQGEARCVQCSYCHVNWLRWWVSNRLSANPVFFRLVYFLIVRLFVDLLFQFIYTDVYGVLGNLFCDFGPDFLITDPDGEPAKEFFIGHIEKQGSGKLLVKVYGDRRHHLETGHVVQFREVCGMTELNEQMFAVCDPDHIEKSNLNRQFLFRSAHIGRSKSLVAAEAARAINPAMVIRPMEQKVWPVNEKTVFTDTFLLHSTGSVGDRCANGVVFAALDCVSSRRYLDTRCVALRLPLYESGTLGTKGHVQVVLPGLTESYNSQRDDDSGSGGASPDGGGQSIPYCTLKSFPSLPVHCIEWAKEKFASQFTLKPEKLSQLLTALDRSEPGRQLLELATHLIGFSAESQNSWEIQVDSAERHAKANWLCSQLTANLARFLASRPVDWVGCVQLARDKFERYFNHKIVSPLTTPVHNVSVGYQCHKPLVRLYEHWHQQFVLSYARLLADQLRIPLPECIVNRELTDVQTHLEACLIGHNPPAFVPSLKRIVVEESEIPSMSRSEPDKGDGSVATAGSNLDEFVLQALQMSIATLRDPKKLKSVYSCHAIEFEKDNDRLPHVDFIAAAANLRAVMYGLQQTPRHEVRRIAGRIVPAIATTTAAVAGLVCIELLKHIAYCETSEPGVEAKTDAVINTIEIKHARNAFLNLALPVILLSEPAPCVRTKLPSGAEFTLWDRWVIPVPANLDNYLLSDLIYDIKVRNFVLLSSPFFISVLKPYFANSAAK</sequence>
<evidence type="ECO:0000256" key="3">
    <source>
        <dbReference type="ARBA" id="ARBA00022598"/>
    </source>
</evidence>
<feature type="domain" description="Ubiquitin-activating enzyme SCCH" evidence="5">
    <location>
        <begin position="348"/>
        <end position="640"/>
    </location>
</feature>
<evidence type="ECO:0000256" key="1">
    <source>
        <dbReference type="ARBA" id="ARBA00004906"/>
    </source>
</evidence>
<dbReference type="Gene3D" id="3.40.50.720">
    <property type="entry name" value="NAD(P)-binding Rossmann-like Domain"/>
    <property type="match status" value="1"/>
</dbReference>
<dbReference type="GO" id="GO:0005634">
    <property type="term" value="C:nucleus"/>
    <property type="evidence" value="ECO:0007669"/>
    <property type="project" value="TreeGrafter"/>
</dbReference>
<dbReference type="SUPFAM" id="SSF69572">
    <property type="entry name" value="Activating enzymes of the ubiquitin-like proteins"/>
    <property type="match status" value="2"/>
</dbReference>
<dbReference type="Pfam" id="PF10585">
    <property type="entry name" value="UBA_E1_SCCH"/>
    <property type="match status" value="1"/>
</dbReference>
<comment type="caution">
    <text evidence="6">The sequence shown here is derived from an EMBL/GenBank/DDBJ whole genome shotgun (WGS) entry which is preliminary data.</text>
</comment>
<accession>A0A5J4P553</accession>
<dbReference type="Pfam" id="PF00899">
    <property type="entry name" value="ThiF"/>
    <property type="match status" value="1"/>
</dbReference>
<evidence type="ECO:0000259" key="4">
    <source>
        <dbReference type="Pfam" id="PF00899"/>
    </source>
</evidence>
<comment type="similarity">
    <text evidence="2">Belongs to the ubiquitin-activating E1 family.</text>
</comment>
<feature type="domain" description="THIF-type NAD/FAD binding fold" evidence="4">
    <location>
        <begin position="187"/>
        <end position="674"/>
    </location>
</feature>
<evidence type="ECO:0000259" key="5">
    <source>
        <dbReference type="Pfam" id="PF10585"/>
    </source>
</evidence>
<organism evidence="6 7">
    <name type="scientific">Paragonimus westermani</name>
    <dbReference type="NCBI Taxonomy" id="34504"/>
    <lineage>
        <taxon>Eukaryota</taxon>
        <taxon>Metazoa</taxon>
        <taxon>Spiralia</taxon>
        <taxon>Lophotrochozoa</taxon>
        <taxon>Platyhelminthes</taxon>
        <taxon>Trematoda</taxon>
        <taxon>Digenea</taxon>
        <taxon>Plagiorchiida</taxon>
        <taxon>Troglotremata</taxon>
        <taxon>Troglotrematidae</taxon>
        <taxon>Paragonimus</taxon>
    </lineage>
</organism>
<comment type="pathway">
    <text evidence="1">Protein modification; protein ubiquitination.</text>
</comment>
<evidence type="ECO:0000313" key="6">
    <source>
        <dbReference type="EMBL" id="KAA3682512.1"/>
    </source>
</evidence>
<dbReference type="AlphaFoldDB" id="A0A5J4P553"/>
<keyword evidence="3" id="KW-0436">Ligase</keyword>
<evidence type="ECO:0000256" key="2">
    <source>
        <dbReference type="ARBA" id="ARBA00005673"/>
    </source>
</evidence>
<protein>
    <submittedName>
        <fullName evidence="6">Ubiquitin-activating enzyme E1-like protein 2</fullName>
    </submittedName>
</protein>
<dbReference type="GO" id="GO:0004839">
    <property type="term" value="F:ubiquitin activating enzyme activity"/>
    <property type="evidence" value="ECO:0007669"/>
    <property type="project" value="TreeGrafter"/>
</dbReference>
<feature type="non-terminal residue" evidence="6">
    <location>
        <position position="1"/>
    </location>
</feature>
<keyword evidence="7" id="KW-1185">Reference proteome</keyword>
<dbReference type="GO" id="GO:0006511">
    <property type="term" value="P:ubiquitin-dependent protein catabolic process"/>
    <property type="evidence" value="ECO:0007669"/>
    <property type="project" value="TreeGrafter"/>
</dbReference>
<dbReference type="PANTHER" id="PTHR10953:SF186">
    <property type="entry name" value="UBIQUITIN-LIKE MODIFIER-ACTIVATING ENZYME 6"/>
    <property type="match status" value="1"/>
</dbReference>
<dbReference type="PANTHER" id="PTHR10953">
    <property type="entry name" value="UBIQUITIN-ACTIVATING ENZYME E1"/>
    <property type="match status" value="1"/>
</dbReference>
<dbReference type="Proteomes" id="UP000324629">
    <property type="component" value="Unassembled WGS sequence"/>
</dbReference>
<dbReference type="Gene3D" id="1.10.10.2660">
    <property type="entry name" value="Ubiquitin-activating enzyme E1, SCCH domain"/>
    <property type="match status" value="1"/>
</dbReference>